<dbReference type="EMBL" id="JBBXMP010000103">
    <property type="protein sequence ID" value="KAL0062511.1"/>
    <property type="molecule type" value="Genomic_DNA"/>
</dbReference>
<evidence type="ECO:0000313" key="5">
    <source>
        <dbReference type="Proteomes" id="UP001437256"/>
    </source>
</evidence>
<sequence>MAQTQNFGDTISGGIQDIAALLPLLGTEQCERHVGEALQKGYLYAAATPLSVFGSLGVVKTSFATFLATTTKPFYGGSWLHDAGFATTGSVASMVTLAPGTKRYGAEIQLERLMKEQHIDNPEMISSVEWFGWKKADEVGTGSLHPNPSWNLCLILTSALASTIALVPYLYLALQNQSNALAWLFPSLRSFGSFLCVVSIQLTLQLRIHHITSSSLLLMKERHRYPLSREESIQDQDMLLESRLMKLVDESKQRASDLEKGQTSKKQGPKVTAPVSADLTLVILHIMLVVGMGMIVAGYVGCFNLVSQTRAKYGPYVWFGLEAILSIARVILWGSNPSWDEQNTGVMLRLELLPKSKSVPPLDQDQVGFGLDVGSDSKLDNTNIPTVQMFPIVTSPHPLHLLNETGLGLHMGEDMERRKSFVAHSLEDFLATATPYVGPLGRIEIDGFSLYYAVIAEVSHEYMQKLLCATVVPNTAGWDSLSFLISGETAQHSAFLSHSRPLAATHALEVAFHQKLDDTSQIGLEHKAVSRIIEYSNRLFHQLVAQNTTPHLHLSWSLTETSPMIPSIPAGTRVPVSYLDELYLRIGQLCDFKGENCLKKGNIEIYKFFTKVPSGEQGQLFGEYALLFDSAIQETYLCIMEHRFVRRAAVSDRISHSLALQWIQKMETRLSAQKAHSIARVPTGSTLVELSTMWDSVSSDLRSLRLLPVHSPVLQSWERQFHNIIDRCSVIPTREQFELQLFTSKALQRILSQFFFPYIKDGDWLFRYKEFTNLVRSSLQYLHSAKPLPCFDRLKPWGSGLPEFAPPYTFLDSAPADDNTGDFLAQIRSIQVLGVWNADTISWAYETLFSHHSLPLSLTTIIHKNFQPSKVWVNEIALLLGKHKSITFFLYDQCDPSHLGTEAGDAERQLGKAEKALQSNRMEWWANASKQGRLRYRVGLETIPTSPEAEKPSLSILPIGPDLLLPQHVRVTALIHVPVHGRILPILSAKSHGPPDPRLSFTARLVQVPPGSYSSYNGTYYPSEKKPTEICSREKPIEQPKGIVNDIVVTRFDDFPCIPPGCYEVHISHLHHDRYVFRSLKIDFAPRTIGPPLRVQRGFLRIHPDADPGLDATERAAGENISAVPSGPSQLSEVAKAEVVLDSLETYFTASDEPQSASDISKIYDLITQENTPPLVFRFQFSLESPDGRYHGGFSFSPETTQHTKLKTLVMALSPLTGQLRVDRYWVEPNPSGAVDDVVDPIASWSEVHCSIERPGSGVQKEQLQSPEGALETVESPDQSEATETQAELPLDFTSPPDYRFHFSLQSPEGCQEGSFIISRPTVRHYQMTDLTMTLSPIIQKLRLDHHWLDPLSGHDPSAAEEGLAEEHMFAAWNKINSLGEQEPQDPAEMPSKVVKSPVSKRRTMHRRMTSE</sequence>
<evidence type="ECO:0000256" key="2">
    <source>
        <dbReference type="SAM" id="Phobius"/>
    </source>
</evidence>
<dbReference type="Proteomes" id="UP001437256">
    <property type="component" value="Unassembled WGS sequence"/>
</dbReference>
<feature type="transmembrane region" description="Helical" evidence="2">
    <location>
        <begin position="152"/>
        <end position="174"/>
    </location>
</feature>
<reference evidence="4 5" key="1">
    <citation type="submission" date="2024-05" db="EMBL/GenBank/DDBJ databases">
        <title>A draft genome resource for the thread blight pathogen Marasmius tenuissimus strain MS-2.</title>
        <authorList>
            <person name="Yulfo-Soto G.E."/>
            <person name="Baruah I.K."/>
            <person name="Amoako-Attah I."/>
            <person name="Bukari Y."/>
            <person name="Meinhardt L.W."/>
            <person name="Bailey B.A."/>
            <person name="Cohen S.P."/>
        </authorList>
    </citation>
    <scope>NUCLEOTIDE SEQUENCE [LARGE SCALE GENOMIC DNA]</scope>
    <source>
        <strain evidence="4 5">MS-2</strain>
    </source>
</reference>
<comment type="caution">
    <text evidence="4">The sequence shown here is derived from an EMBL/GenBank/DDBJ whole genome shotgun (WGS) entry which is preliminary data.</text>
</comment>
<keyword evidence="2" id="KW-1133">Transmembrane helix</keyword>
<feature type="transmembrane region" description="Helical" evidence="2">
    <location>
        <begin position="180"/>
        <end position="204"/>
    </location>
</feature>
<protein>
    <recommendedName>
        <fullName evidence="3">Cyclic nucleotide-binding domain-containing protein</fullName>
    </recommendedName>
</protein>
<gene>
    <name evidence="4" type="ORF">AAF712_010645</name>
</gene>
<evidence type="ECO:0000256" key="1">
    <source>
        <dbReference type="SAM" id="MobiDB-lite"/>
    </source>
</evidence>
<keyword evidence="2" id="KW-0812">Transmembrane</keyword>
<dbReference type="InterPro" id="IPR000595">
    <property type="entry name" value="cNMP-bd_dom"/>
</dbReference>
<feature type="region of interest" description="Disordered" evidence="1">
    <location>
        <begin position="1375"/>
        <end position="1412"/>
    </location>
</feature>
<keyword evidence="5" id="KW-1185">Reference proteome</keyword>
<evidence type="ECO:0000259" key="3">
    <source>
        <dbReference type="PROSITE" id="PS50042"/>
    </source>
</evidence>
<name>A0ABR2ZLD2_9AGAR</name>
<feature type="region of interest" description="Disordered" evidence="1">
    <location>
        <begin position="1255"/>
        <end position="1286"/>
    </location>
</feature>
<organism evidence="4 5">
    <name type="scientific">Marasmius tenuissimus</name>
    <dbReference type="NCBI Taxonomy" id="585030"/>
    <lineage>
        <taxon>Eukaryota</taxon>
        <taxon>Fungi</taxon>
        <taxon>Dikarya</taxon>
        <taxon>Basidiomycota</taxon>
        <taxon>Agaricomycotina</taxon>
        <taxon>Agaricomycetes</taxon>
        <taxon>Agaricomycetidae</taxon>
        <taxon>Agaricales</taxon>
        <taxon>Marasmiineae</taxon>
        <taxon>Marasmiaceae</taxon>
        <taxon>Marasmius</taxon>
    </lineage>
</organism>
<proteinExistence type="predicted"/>
<dbReference type="PROSITE" id="PS50042">
    <property type="entry name" value="CNMP_BINDING_3"/>
    <property type="match status" value="1"/>
</dbReference>
<feature type="domain" description="Cyclic nucleotide-binding" evidence="3">
    <location>
        <begin position="598"/>
        <end position="630"/>
    </location>
</feature>
<feature type="compositionally biased region" description="Polar residues" evidence="1">
    <location>
        <begin position="1276"/>
        <end position="1286"/>
    </location>
</feature>
<accession>A0ABR2ZLD2</accession>
<feature type="compositionally biased region" description="Basic residues" evidence="1">
    <location>
        <begin position="1399"/>
        <end position="1412"/>
    </location>
</feature>
<evidence type="ECO:0000313" key="4">
    <source>
        <dbReference type="EMBL" id="KAL0062511.1"/>
    </source>
</evidence>
<feature type="transmembrane region" description="Helical" evidence="2">
    <location>
        <begin position="279"/>
        <end position="300"/>
    </location>
</feature>
<keyword evidence="2" id="KW-0472">Membrane</keyword>